<feature type="region of interest" description="Disordered" evidence="8">
    <location>
        <begin position="1462"/>
        <end position="1482"/>
    </location>
</feature>
<feature type="region of interest" description="Disordered" evidence="8">
    <location>
        <begin position="1"/>
        <end position="116"/>
    </location>
</feature>
<feature type="compositionally biased region" description="Basic and acidic residues" evidence="8">
    <location>
        <begin position="2025"/>
        <end position="2238"/>
    </location>
</feature>
<dbReference type="Proteomes" id="UP000261640">
    <property type="component" value="Unplaced"/>
</dbReference>
<dbReference type="GO" id="GO:0005634">
    <property type="term" value="C:nucleus"/>
    <property type="evidence" value="ECO:0007669"/>
    <property type="project" value="UniProtKB-SubCell"/>
</dbReference>
<dbReference type="GO" id="GO:0005737">
    <property type="term" value="C:cytoplasm"/>
    <property type="evidence" value="ECO:0007669"/>
    <property type="project" value="UniProtKB-SubCell"/>
</dbReference>
<evidence type="ECO:0000256" key="7">
    <source>
        <dbReference type="ARBA" id="ARBA00023242"/>
    </source>
</evidence>
<feature type="compositionally biased region" description="Basic and acidic residues" evidence="8">
    <location>
        <begin position="2720"/>
        <end position="2748"/>
    </location>
</feature>
<feature type="domain" description="VLIG-type G" evidence="9">
    <location>
        <begin position="987"/>
        <end position="1228"/>
    </location>
</feature>
<feature type="compositionally biased region" description="Basic and acidic residues" evidence="8">
    <location>
        <begin position="2565"/>
        <end position="2631"/>
    </location>
</feature>
<feature type="compositionally biased region" description="Basic and acidic residues" evidence="8">
    <location>
        <begin position="2650"/>
        <end position="2678"/>
    </location>
</feature>
<dbReference type="Pfam" id="PF25974">
    <property type="entry name" value="URGCP_9th"/>
    <property type="match status" value="1"/>
</dbReference>
<protein>
    <submittedName>
        <fullName evidence="10">Interferon-induced very large GTPase 1-like</fullName>
    </submittedName>
</protein>
<feature type="compositionally biased region" description="Basic and acidic residues" evidence="8">
    <location>
        <begin position="2990"/>
        <end position="3003"/>
    </location>
</feature>
<organism evidence="10 11">
    <name type="scientific">Mastacembelus armatus</name>
    <name type="common">zig-zag eel</name>
    <dbReference type="NCBI Taxonomy" id="205130"/>
    <lineage>
        <taxon>Eukaryota</taxon>
        <taxon>Metazoa</taxon>
        <taxon>Chordata</taxon>
        <taxon>Craniata</taxon>
        <taxon>Vertebrata</taxon>
        <taxon>Euteleostomi</taxon>
        <taxon>Actinopterygii</taxon>
        <taxon>Neopterygii</taxon>
        <taxon>Teleostei</taxon>
        <taxon>Neoteleostei</taxon>
        <taxon>Acanthomorphata</taxon>
        <taxon>Anabantaria</taxon>
        <taxon>Synbranchiformes</taxon>
        <taxon>Mastacembelidae</taxon>
        <taxon>Mastacembelus</taxon>
    </lineage>
</organism>
<sequence>MEVENQTAAGGGESEITPTAVTDDGVDELEESDDKPKSDSMNEPEAAQPQQTDGNTGGESEATSRPSASHEPAGDADGVTDVKTESSTDISDRPAEESETLMETSPTSQSVSTNTNKKIPELTLALVGDTNSIEIGSKNILLDNDEQTNVEQFSSKLYDLCGRHISVINMLGPQNIDQFPLNRGIHAFLLLIPNGLHHSHYSSVQWLENTFGKRSLSYVMTVLTHKPDENCENALTELRSNSSLVEKRHHTCTKSVMDENELIVLLEKLDLMVSENDPPCYSRLMFDENKEQKKLLQHKTSEDQRINSSVFQQHQTVEEMECDPVNDPVSAEDSEENRTSTGLMSELKTLPAVTHQEGGNKSRQSLEISEEINRKKQNQRETETLLSRLHLPHKHQHKLSPADFLKIGPPVKQDHETTERDLAHTFVKRLMMLDYRARYIPVRQDTSQPDPVCDTVNTDDNDLDAFLFSTSVDSDQSKQTHIHPMDVQMAAFHCSDSFLKQKMITKLSQCQYALPLLVPDPDTADIECPLWTFRQIIKTWKVTQTKDNTTTVTMKSLPIYKAQTPMVAFFRLGSLSVSKSQLINTLIKSRHSTFFHRNCPGSTKSRHLMDGVVEIAWYCPAGKPNDAFTDCITFCNLHGDALSTEKQRHILTEQSSVTVVLVPTLDKSQKSTSVITDLYKSQKPLIILIADSDCGAVEKKRTYKIGLKDRSQSDVSEELKRIIGKILSGPHKSFQLETMTKVSGVRVDEEDKVCQKGKNAAMEIMNLFQGMDVSKIKDKFLPCQGELWHDWCRINKEQYHLRGNIEKEKCAKQQQLMQIRQKQCTVSCGQLMKLFIKSLSSLSPTEKEYFLKWTQILIDAVSTDDLSSILQSYDEKWSEVLALKRKQDKSDQLTSKQAELEQISKKLQSATFGLEHIFREMGQIYEAHKSLQEPTNWLQSDWSKYPELAAELMISGHPMELMDGDAGHVPLTWISSLLDQVIRKLGDKRVFVLSVLGVQSSGKSTMLNAMFGLQFAVSSGRCTKGAFMQLVKLSEEIQKDFQCDYILVVDTEGLRALELAGNTTLHHDSELATFVVGLGNMTLINIFGENPAEMQEVLQIILQAFMRMKKVKLSPSCVFVHQNVTDVAAAEKNMDGRRRLLEKLDQMAQLAAKEEVCDAKCFSDIIAFDVQKDVKYFAQLWEGSPPMAPPNPDYSEKAQDLKATILCKASQSAGVTLSQFKAKIRDLWNALLNEQFVFSFKNTLEIAVYRKLEVQYGNWTWALRSHMLIIENQLYPRIENGKVDKVELNDLFKETNETYTEIKKEMTVYFENDTDKEMLVQWRGRFENKIKAFHEDLVSEGKIKLDEVLQQKIACKKVEEKKTEFENKLLQKSKELAHQLKDKDENKLKKHFDSVWSVWVQELTADTKPIADINLVNDQVDILQELEFEWEHINQSITSGKYKDIRRLGDYSDYVSFTKHKDDCDSSQQSQNKQMRKDRKQGTVEKMVEFVSETGTKITGYFKSLQHEDQEAIRSLTDYVEKQSLDVIKNKPVATRGYRSTYLQEVANNVKEKVAEFESKVKYALKKEFTVDLILYVFHRAETWLSEAHRKYKANNDVVIYVENNKTQYCNIFRSFCKGNSSAVVLGELICEKLKVSAVQAVCNKTAIDLAGEMKCTFPAFNGNRLNLEKHVLKSLAEEEDFNGFINYIRQPKSQVETFIRAEVKKYIFTEHKDKALDILRKNVDVINKLVSQALFTATHRVKSQGGDTDRVKSQGGDTDRVKSQGGDTDRVKSQGGDTDRVKSQGGDTDRVKSQGGDTDRVKSQGGDTDRVKSQGGDTDRVKSQGGDTDRVKRQGGDRDRIKTQRGDTERGDTDRVKSQGGDTDRVKRQGGDTEGGDTGRVKNQGGTTDRVKRQGGDTDRVKSQGGATDRVKSQGGATERVKSHGGTTDRVKSQGGDTERGDTDRVKGQGGDTDRVKSQRGDTDRVKRQGGDTDRVKSQGGDTDRVKSQGGDTDRVKSQGGDTDRVKSQGGDTDRVKSQGGATDRVKSHGGATDRVKGQGGDTDRVKSQRGDTDRVKSQGGDTDRVKSQGEDTDRVKSQGGDTDRVKSQGGDTERGDTDRVKTQRGDTDRVKSQGGDTERGDTDRVKTQGGDTERGDTDRVKTQRGDTERGDTDRVKGQGGDTDRVKSQRGDTDRVKRQGGDTDRVKSQGGDTDRVKSQGGDTDRVKSQGGDTDRVKSQGGDTDRVKSQGEDTDRVKSQGGDTYRVKSQGGDTERGDTDRVKTQRGDTDRVKSQGGDTERGDTDRVKTQGGDTERGDTDRVKTQRGDTDRVKTQGGDTDRVKSQGGDTDRVKSQGGVIDRVKSQGGATDRVKSQGGATDRVKSEGGATERVKSQGGDTKRGDTDRVKSQGGDTDRVKSQGGDTDRVKSQGGDTDRVKSQGGDTDRVKTQGGDTDRVKSQGGDTERGDTDRVKTQRGDTDRVKSQGGDTDRVKSQGGDTDRVKSQGGDTDRVKSQGGATDRVKSQGGATDRVKSEGGATERVKSQGGDTKRGDTDRVKTQRGDTDRVKTQGGDTDRVKSQGGATERVKSQGGDTKRGDTDRVKTQRGDTERGEMDRVKTQRRDTDRVKTQGGDTDRVKSQGGDTDRVKSQGEDTEGGDTGRVKSQGGTTDRVKRQGGDTEGGDTDRVKTQRGATDRVKSQGGAMDRVKTHGGDTDRVKSQGEDTEGGDTGRVKSQGGTTDRVKRQGGDTEGGDTDRVKTQRGATDRVKSQGGAMDRVKTHGGDTDRVKSQGGATDRVKSQGGATDRVKRQGGDTDRVKSQGGDTERGDTDRVKTQGGDTDRVKSQGGDTDRVKRQGGDTDRVKTQRGDTERGDTDRVKSQGGDTDRVKRQGGDTEGGDTGRVKNQGGTTDRVKRQGGDTDRVKSQGGDTDRVKSQGGDTDRVKSQGGDTDRVKSQGGDTKGGDTEGGDTGRVKSQGGDTDRVKSQGGDTDRVKSQGGDRDRVKSQGGDTKGGDTEGGDTDRVKSQGGATDRVKSQGGAMDRVKRQGGDTDRVKTQGGDTDRVKSQGGDTDRVKRQGGDRDRVKTQRGDTDRGDTDRVKSQGGDTDRVKSQGGDTDRVKSQGGDTKGGDTEGGDTGRVKSQGGDTDRVKSQGGDRDRVKSQGGDTDRWMEEFSSLLKDDLTFETICCQNFSDIENFDFLKEAIERRLVFISQEMKNLSVDKINESRQKPDQILIDQLCKCCWVTCPFCAAVCTNTLENHSPDKHNVPFHRPSGIKGWHKRGTVELDIDFCTTNVASDKSFHPHHDSETTIPYKHYQTAGEEYATWQITPDESKLKYWKWFVCRFQTQLENYHKLKFQGRGEIPCEWRNYTKEEAIKSLDEMCDL</sequence>
<feature type="compositionally biased region" description="Basic and acidic residues" evidence="8">
    <location>
        <begin position="1920"/>
        <end position="2018"/>
    </location>
</feature>
<dbReference type="Gene3D" id="3.40.50.300">
    <property type="entry name" value="P-loop containing nucleotide triphosphate hydrolases"/>
    <property type="match status" value="2"/>
</dbReference>
<evidence type="ECO:0000256" key="6">
    <source>
        <dbReference type="ARBA" id="ARBA00023134"/>
    </source>
</evidence>
<dbReference type="GO" id="GO:0005525">
    <property type="term" value="F:GTP binding"/>
    <property type="evidence" value="ECO:0007669"/>
    <property type="project" value="UniProtKB-KW"/>
</dbReference>
<name>A0A7N8XCL4_9TELE</name>
<dbReference type="InParanoid" id="A0A7N8XCL4"/>
<dbReference type="InterPro" id="IPR058641">
    <property type="entry name" value="GVIN1_dom"/>
</dbReference>
<evidence type="ECO:0000313" key="11">
    <source>
        <dbReference type="Proteomes" id="UP000261640"/>
    </source>
</evidence>
<evidence type="ECO:0000256" key="4">
    <source>
        <dbReference type="ARBA" id="ARBA00022490"/>
    </source>
</evidence>
<feature type="compositionally biased region" description="Basic and acidic residues" evidence="8">
    <location>
        <begin position="80"/>
        <end position="96"/>
    </location>
</feature>
<keyword evidence="6" id="KW-0342">GTP-binding</keyword>
<evidence type="ECO:0000259" key="9">
    <source>
        <dbReference type="PROSITE" id="PS51717"/>
    </source>
</evidence>
<dbReference type="GeneTree" id="ENSGT00940000163472"/>
<evidence type="ECO:0000256" key="2">
    <source>
        <dbReference type="ARBA" id="ARBA00004496"/>
    </source>
</evidence>
<feature type="compositionally biased region" description="Basic and acidic residues" evidence="8">
    <location>
        <begin position="2890"/>
        <end position="2933"/>
    </location>
</feature>
<feature type="compositionally biased region" description="Basic and acidic residues" evidence="8">
    <location>
        <begin position="2958"/>
        <end position="2983"/>
    </location>
</feature>
<feature type="compositionally biased region" description="Basic and acidic residues" evidence="8">
    <location>
        <begin position="2940"/>
        <end position="2951"/>
    </location>
</feature>
<dbReference type="Ensembl" id="ENSMAMT00000054546.1">
    <property type="protein sequence ID" value="ENSMAMP00000048327.1"/>
    <property type="gene ID" value="ENSMAMG00000007662.2"/>
</dbReference>
<accession>A0A7N8XCL4</accession>
<dbReference type="Pfam" id="PF25496">
    <property type="entry name" value="URGCP"/>
    <property type="match status" value="1"/>
</dbReference>
<feature type="compositionally biased region" description="Basic and acidic residues" evidence="8">
    <location>
        <begin position="1890"/>
        <end position="1903"/>
    </location>
</feature>
<dbReference type="Pfam" id="PF25683">
    <property type="entry name" value="URGCP_GTPase"/>
    <property type="match status" value="1"/>
</dbReference>
<dbReference type="SUPFAM" id="SSF52540">
    <property type="entry name" value="P-loop containing nucleoside triphosphate hydrolases"/>
    <property type="match status" value="1"/>
</dbReference>
<evidence type="ECO:0000313" key="10">
    <source>
        <dbReference type="Ensembl" id="ENSMAMP00000048327.1"/>
    </source>
</evidence>
<feature type="compositionally biased region" description="Basic and acidic residues" evidence="8">
    <location>
        <begin position="3105"/>
        <end position="3116"/>
    </location>
</feature>
<evidence type="ECO:0000256" key="8">
    <source>
        <dbReference type="SAM" id="MobiDB-lite"/>
    </source>
</evidence>
<feature type="compositionally biased region" description="Basic and acidic residues" evidence="8">
    <location>
        <begin position="3020"/>
        <end position="3098"/>
    </location>
</feature>
<keyword evidence="11" id="KW-1185">Reference proteome</keyword>
<feature type="region of interest" description="Disordered" evidence="8">
    <location>
        <begin position="354"/>
        <end position="382"/>
    </location>
</feature>
<keyword evidence="7" id="KW-0539">Nucleus</keyword>
<keyword evidence="5" id="KW-0547">Nucleotide-binding</keyword>
<feature type="compositionally biased region" description="Acidic residues" evidence="8">
    <location>
        <begin position="24"/>
        <end position="33"/>
    </location>
</feature>
<dbReference type="PROSITE" id="PS51717">
    <property type="entry name" value="G_VLIG"/>
    <property type="match status" value="1"/>
</dbReference>
<feature type="compositionally biased region" description="Basic and acidic residues" evidence="8">
    <location>
        <begin position="2755"/>
        <end position="2768"/>
    </location>
</feature>
<feature type="compositionally biased region" description="Basic and acidic residues" evidence="8">
    <location>
        <begin position="2785"/>
        <end position="2872"/>
    </location>
</feature>
<comment type="similarity">
    <text evidence="3">Belongs to the TRAFAC class dynamin-like GTPase superfamily. Very large inducible GTPase (VLIG) family.</text>
</comment>
<feature type="region of interest" description="Disordered" evidence="8">
    <location>
        <begin position="1742"/>
        <end position="3144"/>
    </location>
</feature>
<feature type="compositionally biased region" description="Basic and acidic residues" evidence="8">
    <location>
        <begin position="1748"/>
        <end position="1872"/>
    </location>
</feature>
<dbReference type="PANTHER" id="PTHR22796:SF6">
    <property type="entry name" value="INTERFERON-INDUCED VERY LARGE GTPASE 1-RELATED"/>
    <property type="match status" value="1"/>
</dbReference>
<feature type="compositionally biased region" description="Polar residues" evidence="8">
    <location>
        <begin position="101"/>
        <end position="116"/>
    </location>
</feature>
<feature type="compositionally biased region" description="Basic and acidic residues" evidence="8">
    <location>
        <begin position="2510"/>
        <end position="2558"/>
    </location>
</feature>
<evidence type="ECO:0000256" key="3">
    <source>
        <dbReference type="ARBA" id="ARBA00006828"/>
    </source>
</evidence>
<dbReference type="InterPro" id="IPR027417">
    <property type="entry name" value="P-loop_NTPase"/>
</dbReference>
<dbReference type="PANTHER" id="PTHR22796">
    <property type="entry name" value="URG4-RELATED"/>
    <property type="match status" value="1"/>
</dbReference>
<evidence type="ECO:0000256" key="1">
    <source>
        <dbReference type="ARBA" id="ARBA00004123"/>
    </source>
</evidence>
<feature type="compositionally biased region" description="Basic and acidic residues" evidence="8">
    <location>
        <begin position="2685"/>
        <end position="2701"/>
    </location>
</feature>
<feature type="compositionally biased region" description="Basic and acidic residues" evidence="8">
    <location>
        <begin position="2253"/>
        <end position="2333"/>
    </location>
</feature>
<comment type="subcellular location">
    <subcellularLocation>
        <location evidence="2">Cytoplasm</location>
    </subcellularLocation>
    <subcellularLocation>
        <location evidence="1">Nucleus</location>
    </subcellularLocation>
</comment>
<reference evidence="10" key="2">
    <citation type="submission" date="2025-09" db="UniProtKB">
        <authorList>
            <consortium name="Ensembl"/>
        </authorList>
    </citation>
    <scope>IDENTIFICATION</scope>
</reference>
<reference evidence="10" key="1">
    <citation type="submission" date="2025-08" db="UniProtKB">
        <authorList>
            <consortium name="Ensembl"/>
        </authorList>
    </citation>
    <scope>IDENTIFICATION</scope>
</reference>
<proteinExistence type="inferred from homology"/>
<dbReference type="InterPro" id="IPR057365">
    <property type="entry name" value="URGCP"/>
</dbReference>
<feature type="compositionally biased region" description="Polar residues" evidence="8">
    <location>
        <begin position="357"/>
        <end position="367"/>
    </location>
</feature>
<feature type="compositionally biased region" description="Basic and acidic residues" evidence="8">
    <location>
        <begin position="371"/>
        <end position="382"/>
    </location>
</feature>
<feature type="compositionally biased region" description="Basic and acidic residues" evidence="8">
    <location>
        <begin position="2360"/>
        <end position="2493"/>
    </location>
</feature>
<dbReference type="InterPro" id="IPR030383">
    <property type="entry name" value="G_VLIG_dom"/>
</dbReference>
<keyword evidence="4" id="KW-0963">Cytoplasm</keyword>
<evidence type="ECO:0000256" key="5">
    <source>
        <dbReference type="ARBA" id="ARBA00022741"/>
    </source>
</evidence>
<feature type="compositionally biased region" description="Basic and acidic residues" evidence="8">
    <location>
        <begin position="3123"/>
        <end position="3144"/>
    </location>
</feature>